<feature type="compositionally biased region" description="Polar residues" evidence="1">
    <location>
        <begin position="110"/>
        <end position="120"/>
    </location>
</feature>
<feature type="compositionally biased region" description="Basic and acidic residues" evidence="1">
    <location>
        <begin position="183"/>
        <end position="192"/>
    </location>
</feature>
<evidence type="ECO:0000313" key="3">
    <source>
        <dbReference type="Proteomes" id="UP000054422"/>
    </source>
</evidence>
<gene>
    <name evidence="2" type="ORF">EP47_00555</name>
</gene>
<dbReference type="OrthoDB" id="5654259at2"/>
<dbReference type="EMBL" id="JNCF01000002">
    <property type="protein sequence ID" value="KGP64365.1"/>
    <property type="molecule type" value="Genomic_DNA"/>
</dbReference>
<feature type="compositionally biased region" description="Basic and acidic residues" evidence="1">
    <location>
        <begin position="139"/>
        <end position="149"/>
    </location>
</feature>
<evidence type="ECO:0008006" key="4">
    <source>
        <dbReference type="Google" id="ProtNLM"/>
    </source>
</evidence>
<comment type="caution">
    <text evidence="2">The sequence shown here is derived from an EMBL/GenBank/DDBJ whole genome shotgun (WGS) entry which is preliminary data.</text>
</comment>
<evidence type="ECO:0000256" key="1">
    <source>
        <dbReference type="SAM" id="MobiDB-lite"/>
    </source>
</evidence>
<accession>A0A0A2STC2</accession>
<protein>
    <recommendedName>
        <fullName evidence="4">Phasin domain-containing protein</fullName>
    </recommendedName>
</protein>
<feature type="region of interest" description="Disordered" evidence="1">
    <location>
        <begin position="100"/>
        <end position="153"/>
    </location>
</feature>
<proteinExistence type="predicted"/>
<organism evidence="2 3">
    <name type="scientific">Legionella norrlandica</name>
    <dbReference type="NCBI Taxonomy" id="1498499"/>
    <lineage>
        <taxon>Bacteria</taxon>
        <taxon>Pseudomonadati</taxon>
        <taxon>Pseudomonadota</taxon>
        <taxon>Gammaproteobacteria</taxon>
        <taxon>Legionellales</taxon>
        <taxon>Legionellaceae</taxon>
        <taxon>Legionella</taxon>
    </lineage>
</organism>
<keyword evidence="3" id="KW-1185">Reference proteome</keyword>
<dbReference type="AlphaFoldDB" id="A0A0A2STC2"/>
<feature type="compositionally biased region" description="Polar residues" evidence="1">
    <location>
        <begin position="165"/>
        <end position="180"/>
    </location>
</feature>
<dbReference type="RefSeq" id="WP_052117510.1">
    <property type="nucleotide sequence ID" value="NZ_JNCF01000002.1"/>
</dbReference>
<dbReference type="Proteomes" id="UP000054422">
    <property type="component" value="Unassembled WGS sequence"/>
</dbReference>
<feature type="region of interest" description="Disordered" evidence="1">
    <location>
        <begin position="165"/>
        <end position="199"/>
    </location>
</feature>
<name>A0A0A2STC2_9GAMM</name>
<evidence type="ECO:0000313" key="2">
    <source>
        <dbReference type="EMBL" id="KGP64365.1"/>
    </source>
</evidence>
<reference evidence="2 3" key="1">
    <citation type="submission" date="2014-05" db="EMBL/GenBank/DDBJ databases">
        <authorList>
            <person name="Rizzardi K."/>
            <person name="Winiecka-Krusnell J."/>
            <person name="Ramliden M."/>
            <person name="Alm E."/>
            <person name="Andersson S."/>
            <person name="Byfors S."/>
        </authorList>
    </citation>
    <scope>NUCLEOTIDE SEQUENCE [LARGE SCALE GENOMIC DNA]</scope>
    <source>
        <strain evidence="2 3">LEGN</strain>
    </source>
</reference>
<feature type="compositionally biased region" description="Basic residues" evidence="1">
    <location>
        <begin position="126"/>
        <end position="137"/>
    </location>
</feature>
<sequence>MDALIHSIERPIYDLLELNIKTLQNRSGIPFDFLNVLKPEEILEKNVAMLIENGQKAMNYMFNVFQIMEHHWFSIYNQIGEQSFEKKTVSPITKSAQLSKSKVKKSIKSNTGAAKSQANEVTKVAKQSKPKTSKIKAKSSSEAKTKVKAQEQPIVMQQQLQRALSSLTQTAGKQESSGNVKNLKPEITDKESQINNKPQ</sequence>